<evidence type="ECO:0000256" key="2">
    <source>
        <dbReference type="ARBA" id="ARBA00022640"/>
    </source>
</evidence>
<dbReference type="InterPro" id="IPR039633">
    <property type="entry name" value="PAP"/>
</dbReference>
<dbReference type="GO" id="GO:0009536">
    <property type="term" value="C:plastid"/>
    <property type="evidence" value="ECO:0007669"/>
    <property type="project" value="UniProtKB-SubCell"/>
</dbReference>
<keyword evidence="2" id="KW-0934">Plastid</keyword>
<name>A0A7S0RJN3_9CHLO</name>
<reference evidence="4" key="1">
    <citation type="submission" date="2021-01" db="EMBL/GenBank/DDBJ databases">
        <authorList>
            <person name="Corre E."/>
            <person name="Pelletier E."/>
            <person name="Niang G."/>
            <person name="Scheremetjew M."/>
            <person name="Finn R."/>
            <person name="Kale V."/>
            <person name="Holt S."/>
            <person name="Cochrane G."/>
            <person name="Meng A."/>
            <person name="Brown T."/>
            <person name="Cohen L."/>
        </authorList>
    </citation>
    <scope>NUCLEOTIDE SEQUENCE</scope>
    <source>
        <strain evidence="4">SAG 11-49</strain>
    </source>
</reference>
<comment type="subcellular location">
    <subcellularLocation>
        <location evidence="1">Plastid</location>
    </subcellularLocation>
</comment>
<protein>
    <recommendedName>
        <fullName evidence="3">Plastid lipid-associated protein/fibrillin conserved domain-containing protein</fullName>
    </recommendedName>
</protein>
<dbReference type="AlphaFoldDB" id="A0A7S0RJN3"/>
<evidence type="ECO:0000256" key="1">
    <source>
        <dbReference type="ARBA" id="ARBA00004474"/>
    </source>
</evidence>
<evidence type="ECO:0000313" key="4">
    <source>
        <dbReference type="EMBL" id="CAD8679242.1"/>
    </source>
</evidence>
<dbReference type="InterPro" id="IPR006843">
    <property type="entry name" value="PAP/fibrillin_dom"/>
</dbReference>
<sequence>MATLQATPVASLQSRSWSCDSGHMPRWRYATAAMAQTGSWPSRRASGRMQMHHGSHRNGQARLVPACALPQGSTDHSEALKAQVRKAVTGTRRGKSTTAEQRAQINSLLSKLEATNTIRDTAQHPLLQGWWALLYQGPLDEARAAQDKAGTLEGPFLAALQPLTRSGPLAVRTRANVQLLDIAGGRAENISEFSALNGGLKGSLRILGSAAVMQPQAQGAPVVRVSVTFDAFELSLGSLKWTVPLSSIKPTGWIETTYMDEELRVGRGDKGSIFVAVRIKDRYDTSAD</sequence>
<accession>A0A7S0RJN3</accession>
<organism evidence="4">
    <name type="scientific">Chlamydomonas leiostraca</name>
    <dbReference type="NCBI Taxonomy" id="1034604"/>
    <lineage>
        <taxon>Eukaryota</taxon>
        <taxon>Viridiplantae</taxon>
        <taxon>Chlorophyta</taxon>
        <taxon>core chlorophytes</taxon>
        <taxon>Chlorophyceae</taxon>
        <taxon>CS clade</taxon>
        <taxon>Chlamydomonadales</taxon>
        <taxon>Chlamydomonadaceae</taxon>
        <taxon>Chlamydomonas</taxon>
    </lineage>
</organism>
<gene>
    <name evidence="4" type="ORF">CLEI1391_LOCUS8947</name>
</gene>
<proteinExistence type="predicted"/>
<feature type="domain" description="Plastid lipid-associated protein/fibrillin conserved" evidence="3">
    <location>
        <begin position="79"/>
        <end position="275"/>
    </location>
</feature>
<evidence type="ECO:0000259" key="3">
    <source>
        <dbReference type="Pfam" id="PF04755"/>
    </source>
</evidence>
<dbReference type="PANTHER" id="PTHR31906">
    <property type="entry name" value="PLASTID-LIPID-ASSOCIATED PROTEIN 4, CHLOROPLASTIC-RELATED"/>
    <property type="match status" value="1"/>
</dbReference>
<dbReference type="EMBL" id="HBFB01015959">
    <property type="protein sequence ID" value="CAD8679242.1"/>
    <property type="molecule type" value="Transcribed_RNA"/>
</dbReference>
<dbReference type="Pfam" id="PF04755">
    <property type="entry name" value="PAP_fibrillin"/>
    <property type="match status" value="1"/>
</dbReference>